<sequence length="81" mass="8318">MIRRLGTVLAGGLLLTIVGLTTLPTTASADSGDNRSQSQTYVCNVGDSDSTATVQTTDIDGASAVMPSFLGMRLTNCHLAS</sequence>
<dbReference type="Proteomes" id="UP000183015">
    <property type="component" value="Unassembled WGS sequence"/>
</dbReference>
<keyword evidence="1" id="KW-0732">Signal</keyword>
<dbReference type="EMBL" id="FOAZ01000009">
    <property type="protein sequence ID" value="SEL47303.1"/>
    <property type="molecule type" value="Genomic_DNA"/>
</dbReference>
<gene>
    <name evidence="2" type="ORF">SAMN05414137_10919</name>
</gene>
<evidence type="ECO:0000313" key="3">
    <source>
        <dbReference type="Proteomes" id="UP000183015"/>
    </source>
</evidence>
<dbReference type="AlphaFoldDB" id="A0A1H7QH88"/>
<accession>A0A1H7QH88</accession>
<organism evidence="2 3">
    <name type="scientific">Streptacidiphilus jiangxiensis</name>
    <dbReference type="NCBI Taxonomy" id="235985"/>
    <lineage>
        <taxon>Bacteria</taxon>
        <taxon>Bacillati</taxon>
        <taxon>Actinomycetota</taxon>
        <taxon>Actinomycetes</taxon>
        <taxon>Kitasatosporales</taxon>
        <taxon>Streptomycetaceae</taxon>
        <taxon>Streptacidiphilus</taxon>
    </lineage>
</organism>
<name>A0A1H7QH88_STRJI</name>
<keyword evidence="3" id="KW-1185">Reference proteome</keyword>
<dbReference type="RefSeq" id="WP_143094415.1">
    <property type="nucleotide sequence ID" value="NZ_BBPN01000063.1"/>
</dbReference>
<feature type="chain" id="PRO_5010325557" evidence="1">
    <location>
        <begin position="30"/>
        <end position="81"/>
    </location>
</feature>
<proteinExistence type="predicted"/>
<protein>
    <submittedName>
        <fullName evidence="2">Uncharacterized protein</fullName>
    </submittedName>
</protein>
<dbReference type="OrthoDB" id="3855493at2"/>
<feature type="signal peptide" evidence="1">
    <location>
        <begin position="1"/>
        <end position="29"/>
    </location>
</feature>
<evidence type="ECO:0000256" key="1">
    <source>
        <dbReference type="SAM" id="SignalP"/>
    </source>
</evidence>
<reference evidence="3" key="1">
    <citation type="submission" date="2016-10" db="EMBL/GenBank/DDBJ databases">
        <authorList>
            <person name="Varghese N."/>
        </authorList>
    </citation>
    <scope>NUCLEOTIDE SEQUENCE [LARGE SCALE GENOMIC DNA]</scope>
    <source>
        <strain evidence="3">DSM 45096 / BCRC 16803 / CGMCC 4.1857 / CIP 109030 / JCM 12277 / KCTC 19219 / NBRC 100920 / 33214</strain>
    </source>
</reference>
<evidence type="ECO:0000313" key="2">
    <source>
        <dbReference type="EMBL" id="SEL47303.1"/>
    </source>
</evidence>
<dbReference type="eggNOG" id="ENOG5031NIG">
    <property type="taxonomic scope" value="Bacteria"/>
</dbReference>